<dbReference type="InterPro" id="IPR013900">
    <property type="entry name" value="RNR_inhibitor"/>
</dbReference>
<organism evidence="6 7">
    <name type="scientific">Polyrhizophydium stewartii</name>
    <dbReference type="NCBI Taxonomy" id="2732419"/>
    <lineage>
        <taxon>Eukaryota</taxon>
        <taxon>Fungi</taxon>
        <taxon>Fungi incertae sedis</taxon>
        <taxon>Chytridiomycota</taxon>
        <taxon>Chytridiomycota incertae sedis</taxon>
        <taxon>Chytridiomycetes</taxon>
        <taxon>Rhizophydiales</taxon>
        <taxon>Rhizophydiales incertae sedis</taxon>
        <taxon>Polyrhizophydium</taxon>
    </lineage>
</organism>
<name>A0ABR4NKI2_9FUNG</name>
<accession>A0ABR4NKI2</accession>
<keyword evidence="7" id="KW-1185">Reference proteome</keyword>
<evidence type="ECO:0000256" key="3">
    <source>
        <dbReference type="ARBA" id="ARBA00005459"/>
    </source>
</evidence>
<dbReference type="Pfam" id="PF08591">
    <property type="entry name" value="RNR_inhib"/>
    <property type="match status" value="1"/>
</dbReference>
<keyword evidence="5" id="KW-0539">Nucleus</keyword>
<gene>
    <name evidence="6" type="ORF">HK105_200101</name>
</gene>
<protein>
    <submittedName>
        <fullName evidence="6">Uncharacterized protein</fullName>
    </submittedName>
</protein>
<evidence type="ECO:0000256" key="1">
    <source>
        <dbReference type="ARBA" id="ARBA00004123"/>
    </source>
</evidence>
<evidence type="ECO:0000256" key="2">
    <source>
        <dbReference type="ARBA" id="ARBA00004496"/>
    </source>
</evidence>
<evidence type="ECO:0000256" key="4">
    <source>
        <dbReference type="ARBA" id="ARBA00022490"/>
    </source>
</evidence>
<comment type="caution">
    <text evidence="6">The sequence shown here is derived from an EMBL/GenBank/DDBJ whole genome shotgun (WGS) entry which is preliminary data.</text>
</comment>
<dbReference type="Proteomes" id="UP001527925">
    <property type="component" value="Unassembled WGS sequence"/>
</dbReference>
<evidence type="ECO:0000256" key="5">
    <source>
        <dbReference type="ARBA" id="ARBA00023242"/>
    </source>
</evidence>
<evidence type="ECO:0000313" key="6">
    <source>
        <dbReference type="EMBL" id="KAL2920035.1"/>
    </source>
</evidence>
<reference evidence="6 7" key="1">
    <citation type="submission" date="2023-09" db="EMBL/GenBank/DDBJ databases">
        <title>Pangenome analysis of Batrachochytrium dendrobatidis and related Chytrids.</title>
        <authorList>
            <person name="Yacoub M.N."/>
            <person name="Stajich J.E."/>
            <person name="James T.Y."/>
        </authorList>
    </citation>
    <scope>NUCLEOTIDE SEQUENCE [LARGE SCALE GENOMIC DNA]</scope>
    <source>
        <strain evidence="6 7">JEL0888</strain>
    </source>
</reference>
<comment type="similarity">
    <text evidence="3">Belongs to the DIF1/spd1 family.</text>
</comment>
<keyword evidence="4" id="KW-0963">Cytoplasm</keyword>
<dbReference type="EMBL" id="JADGIZ020000001">
    <property type="protein sequence ID" value="KAL2920035.1"/>
    <property type="molecule type" value="Genomic_DNA"/>
</dbReference>
<sequence length="106" mass="11802">MTSEKRVRVESVDAAPIQRSDIPVGTQARLTTMGMRVRKSIPAGYQITKKPNTSLFEREVQEQAKQIISQTLVTAPVSVVPMSPKTDAVAGVKRQRDITDFFRSQN</sequence>
<proteinExistence type="inferred from homology"/>
<comment type="subcellular location">
    <subcellularLocation>
        <location evidence="2">Cytoplasm</location>
    </subcellularLocation>
    <subcellularLocation>
        <location evidence="1">Nucleus</location>
    </subcellularLocation>
</comment>
<evidence type="ECO:0000313" key="7">
    <source>
        <dbReference type="Proteomes" id="UP001527925"/>
    </source>
</evidence>